<dbReference type="SUPFAM" id="SSF53335">
    <property type="entry name" value="S-adenosyl-L-methionine-dependent methyltransferases"/>
    <property type="match status" value="1"/>
</dbReference>
<dbReference type="RefSeq" id="WP_254269984.1">
    <property type="nucleotide sequence ID" value="NZ_CP100400.1"/>
</dbReference>
<evidence type="ECO:0000256" key="4">
    <source>
        <dbReference type="ARBA" id="ARBA00022694"/>
    </source>
</evidence>
<dbReference type="CDD" id="cd02440">
    <property type="entry name" value="AdoMet_MTases"/>
    <property type="match status" value="1"/>
</dbReference>
<name>A0ABD5Q226_9EURY</name>
<feature type="region of interest" description="Disordered" evidence="5">
    <location>
        <begin position="221"/>
        <end position="246"/>
    </location>
</feature>
<evidence type="ECO:0000313" key="8">
    <source>
        <dbReference type="Proteomes" id="UP001595945"/>
    </source>
</evidence>
<evidence type="ECO:0000256" key="2">
    <source>
        <dbReference type="ARBA" id="ARBA00022679"/>
    </source>
</evidence>
<proteinExistence type="predicted"/>
<dbReference type="Pfam" id="PF08704">
    <property type="entry name" value="GCD14"/>
    <property type="match status" value="1"/>
</dbReference>
<comment type="caution">
    <text evidence="7">The sequence shown here is derived from an EMBL/GenBank/DDBJ whole genome shotgun (WGS) entry which is preliminary data.</text>
</comment>
<reference evidence="7 8" key="1">
    <citation type="journal article" date="2019" name="Int. J. Syst. Evol. Microbiol.">
        <title>The Global Catalogue of Microorganisms (GCM) 10K type strain sequencing project: providing services to taxonomists for standard genome sequencing and annotation.</title>
        <authorList>
            <consortium name="The Broad Institute Genomics Platform"/>
            <consortium name="The Broad Institute Genome Sequencing Center for Infectious Disease"/>
            <person name="Wu L."/>
            <person name="Ma J."/>
        </authorList>
    </citation>
    <scope>NUCLEOTIDE SEQUENCE [LARGE SCALE GENOMIC DNA]</scope>
    <source>
        <strain evidence="7 8">XZYJ18</strain>
    </source>
</reference>
<dbReference type="Gene3D" id="3.40.50.150">
    <property type="entry name" value="Vaccinia Virus protein VP39"/>
    <property type="match status" value="1"/>
</dbReference>
<dbReference type="AlphaFoldDB" id="A0ABD5Q226"/>
<dbReference type="EMBL" id="JBHSHT010000001">
    <property type="protein sequence ID" value="MFC4824256.1"/>
    <property type="molecule type" value="Genomic_DNA"/>
</dbReference>
<dbReference type="GeneID" id="73045061"/>
<sequence>MTVLLVHGDREYLREPGEELQTDLGVVDVPEDVEPGQTLESHLGEPFEVRALRGPDLFNHFERTGAPMMPRDVGLIVGHTGVASGDRVLDAGTGTGVLSGYLGRMGADVTTFERDPEFAEVARGNMDLADVADRVDVRVGDVTEEIADASEDDALGEFDVLTLDTEDAPEVVAHAPDLLVRGGFVAVYSPFVEHTREVVESAREAGLADVETLETIQRRMDFDDRGSRPSTAGVGHTGYLTFARRP</sequence>
<dbReference type="GO" id="GO:0008033">
    <property type="term" value="P:tRNA processing"/>
    <property type="evidence" value="ECO:0007669"/>
    <property type="project" value="UniProtKB-KW"/>
</dbReference>
<keyword evidence="4" id="KW-0819">tRNA processing</keyword>
<dbReference type="PANTHER" id="PTHR12133">
    <property type="entry name" value="TRNA (ADENINE(58)-N(1))-METHYLTRANSFERASE"/>
    <property type="match status" value="1"/>
</dbReference>
<accession>A0ABD5Q226</accession>
<protein>
    <submittedName>
        <fullName evidence="7">Methyltransferase domain-containing protein</fullName>
    </submittedName>
</protein>
<evidence type="ECO:0000256" key="3">
    <source>
        <dbReference type="ARBA" id="ARBA00022691"/>
    </source>
</evidence>
<dbReference type="PROSITE" id="PS01131">
    <property type="entry name" value="RRNA_A_DIMETH"/>
    <property type="match status" value="1"/>
</dbReference>
<dbReference type="Proteomes" id="UP001595945">
    <property type="component" value="Unassembled WGS sequence"/>
</dbReference>
<evidence type="ECO:0000259" key="6">
    <source>
        <dbReference type="Pfam" id="PF08704"/>
    </source>
</evidence>
<keyword evidence="1 7" id="KW-0489">Methyltransferase</keyword>
<evidence type="ECO:0000313" key="7">
    <source>
        <dbReference type="EMBL" id="MFC4824256.1"/>
    </source>
</evidence>
<dbReference type="InterPro" id="IPR020596">
    <property type="entry name" value="rRNA_Ade_Mease_Trfase_CS"/>
</dbReference>
<keyword evidence="2" id="KW-0808">Transferase</keyword>
<dbReference type="GO" id="GO:0008168">
    <property type="term" value="F:methyltransferase activity"/>
    <property type="evidence" value="ECO:0007669"/>
    <property type="project" value="UniProtKB-KW"/>
</dbReference>
<keyword evidence="3" id="KW-0949">S-adenosyl-L-methionine</keyword>
<organism evidence="7 8">
    <name type="scientific">Halorussus aquaticus</name>
    <dbReference type="NCBI Taxonomy" id="2953748"/>
    <lineage>
        <taxon>Archaea</taxon>
        <taxon>Methanobacteriati</taxon>
        <taxon>Methanobacteriota</taxon>
        <taxon>Stenosarchaea group</taxon>
        <taxon>Halobacteria</taxon>
        <taxon>Halobacteriales</taxon>
        <taxon>Haladaptataceae</taxon>
        <taxon>Halorussus</taxon>
    </lineage>
</organism>
<keyword evidence="8" id="KW-1185">Reference proteome</keyword>
<dbReference type="PANTHER" id="PTHR12133:SF1">
    <property type="entry name" value="TRNA (ADENINE(58)-N(1))-METHYLTRANSFERASE, MITOCHONDRIAL"/>
    <property type="match status" value="1"/>
</dbReference>
<gene>
    <name evidence="7" type="ORF">ACFO9K_08270</name>
</gene>
<dbReference type="PROSITE" id="PS51620">
    <property type="entry name" value="SAM_TRM61"/>
    <property type="match status" value="1"/>
</dbReference>
<dbReference type="GO" id="GO:0032259">
    <property type="term" value="P:methylation"/>
    <property type="evidence" value="ECO:0007669"/>
    <property type="project" value="UniProtKB-KW"/>
</dbReference>
<evidence type="ECO:0000256" key="5">
    <source>
        <dbReference type="SAM" id="MobiDB-lite"/>
    </source>
</evidence>
<evidence type="ECO:0000256" key="1">
    <source>
        <dbReference type="ARBA" id="ARBA00022603"/>
    </source>
</evidence>
<dbReference type="InterPro" id="IPR029063">
    <property type="entry name" value="SAM-dependent_MTases_sf"/>
</dbReference>
<dbReference type="InterPro" id="IPR014816">
    <property type="entry name" value="tRNA_MeTrfase_Gcd14"/>
</dbReference>
<feature type="domain" description="tRNA (adenine(58)-N(1))-methyltransferase catalytic subunit TRM61 C-terminal" evidence="6">
    <location>
        <begin position="71"/>
        <end position="221"/>
    </location>
</feature>
<dbReference type="InterPro" id="IPR049470">
    <property type="entry name" value="TRM61_C"/>
</dbReference>